<keyword evidence="1" id="KW-1133">Transmembrane helix</keyword>
<comment type="caution">
    <text evidence="2">The sequence shown here is derived from an EMBL/GenBank/DDBJ whole genome shotgun (WGS) entry which is preliminary data.</text>
</comment>
<evidence type="ECO:0000313" key="2">
    <source>
        <dbReference type="EMBL" id="OTU25953.1"/>
    </source>
</evidence>
<proteinExistence type="predicted"/>
<accession>A0A242U1I3</accession>
<evidence type="ECO:0000313" key="3">
    <source>
        <dbReference type="Proteomes" id="UP000195162"/>
    </source>
</evidence>
<dbReference type="RefSeq" id="WP_086376264.1">
    <property type="nucleotide sequence ID" value="NZ_JADVOL010000007.1"/>
</dbReference>
<dbReference type="EMBL" id="NGIR01000032">
    <property type="protein sequence ID" value="OTU25953.1"/>
    <property type="molecule type" value="Genomic_DNA"/>
</dbReference>
<reference evidence="2 3" key="1">
    <citation type="submission" date="2017-05" db="EMBL/GenBank/DDBJ databases">
        <authorList>
            <person name="Song R."/>
            <person name="Chenine A.L."/>
            <person name="Ruprecht R.M."/>
        </authorList>
    </citation>
    <scope>NUCLEOTIDE SEQUENCE [LARGE SCALE GENOMIC DNA]</scope>
    <source>
        <strain evidence="2 3">ARLG1955</strain>
    </source>
</reference>
<name>A0A242U1I3_ACIPI</name>
<dbReference type="AlphaFoldDB" id="A0A242U1I3"/>
<sequence>MAIETTYFGLTNIDLSFWSMIGTWLASIGTLAAVITSLYLARKNEKVNLIVTSNLIFLFSANHGYNDDDHYINIEITNNGNRPVTIQSVSWRMDKKKAFVVPINPNLINTPLPKMLNYGEVARWAIEVNAVKNIWAPDLINQGIKRKAINKWKIIIALTTGERILVKPNKRIIELIQNCLPN</sequence>
<gene>
    <name evidence="2" type="ORF">CAT59_17240</name>
</gene>
<evidence type="ECO:0000256" key="1">
    <source>
        <dbReference type="SAM" id="Phobius"/>
    </source>
</evidence>
<dbReference type="Proteomes" id="UP000195162">
    <property type="component" value="Unassembled WGS sequence"/>
</dbReference>
<keyword evidence="1" id="KW-0812">Transmembrane</keyword>
<organism evidence="2 3">
    <name type="scientific">Acinetobacter pittii</name>
    <name type="common">Acinetobacter genomosp. 3</name>
    <dbReference type="NCBI Taxonomy" id="48296"/>
    <lineage>
        <taxon>Bacteria</taxon>
        <taxon>Pseudomonadati</taxon>
        <taxon>Pseudomonadota</taxon>
        <taxon>Gammaproteobacteria</taxon>
        <taxon>Moraxellales</taxon>
        <taxon>Moraxellaceae</taxon>
        <taxon>Acinetobacter</taxon>
        <taxon>Acinetobacter calcoaceticus/baumannii complex</taxon>
    </lineage>
</organism>
<protein>
    <submittedName>
        <fullName evidence="2">Uncharacterized protein</fullName>
    </submittedName>
</protein>
<feature type="transmembrane region" description="Helical" evidence="1">
    <location>
        <begin position="17"/>
        <end position="41"/>
    </location>
</feature>
<keyword evidence="1" id="KW-0472">Membrane</keyword>